<accession>A0ABV6R8I6</accession>
<keyword evidence="6" id="KW-1185">Reference proteome</keyword>
<dbReference type="Gene3D" id="3.40.190.10">
    <property type="entry name" value="Periplasmic binding protein-like II"/>
    <property type="match status" value="1"/>
</dbReference>
<evidence type="ECO:0000256" key="1">
    <source>
        <dbReference type="ARBA" id="ARBA00004196"/>
    </source>
</evidence>
<dbReference type="PROSITE" id="PS51257">
    <property type="entry name" value="PROKAR_LIPOPROTEIN"/>
    <property type="match status" value="1"/>
</dbReference>
<dbReference type="RefSeq" id="WP_376978737.1">
    <property type="nucleotide sequence ID" value="NZ_JBHLSV010000004.1"/>
</dbReference>
<dbReference type="InterPro" id="IPR006059">
    <property type="entry name" value="SBP"/>
</dbReference>
<comment type="caution">
    <text evidence="5">The sequence shown here is derived from an EMBL/GenBank/DDBJ whole genome shotgun (WGS) entry which is preliminary data.</text>
</comment>
<sequence length="539" mass="57867">MVHISRREAVLGAAALGAGAALSACSGPGDGSGQTAGGDLALPTYTPFDGAPPDWPGDDVLLDGYRTYPADPIVGVEEPPGDGEPVSFITNIPGAIPPQMADNPFWQAMNTAIGSELRIEMAPNADYETKFQTRIASGDLPDMINIPVTTPDLPGLLSATCMDLTEHLSGDAVSAYPYLANLGPEYWRGCVADGAIYGVPVPRLFSRNFVVLTRRDLLQARGVDPDVQVTTWDEFVDLCRELTRPAENTWALTRVPANIAHMAAGIPNGWHRAEDGSFTHYIEHENMTASLEAQAQLFEAGVLNPDSFVANASTRKEWFSGGSAAMDYDSFIAWTQYESENLGTPDFSVGGIVAPSYQGAEPVQWLGGALNNITGFSADSSHSAETLLGIANYLAAPFGTAEYLLKKYGVRGEQHELDGTDPIPTSRGVQEVGIGLQYICDAPTAYYFPGDPGVPERQHAVQERMKDVLSKDDGYGLYSATRDQKAAEIETPVWDAMNEMVQGRRSLSEYPDVVATWRENGGARIAEELAEAHEASGLA</sequence>
<dbReference type="Pfam" id="PF01547">
    <property type="entry name" value="SBP_bac_1"/>
    <property type="match status" value="1"/>
</dbReference>
<dbReference type="InterPro" id="IPR006311">
    <property type="entry name" value="TAT_signal"/>
</dbReference>
<dbReference type="PANTHER" id="PTHR43649">
    <property type="entry name" value="ARABINOSE-BINDING PROTEIN-RELATED"/>
    <property type="match status" value="1"/>
</dbReference>
<organism evidence="5 6">
    <name type="scientific">Brachybacterium hainanense</name>
    <dbReference type="NCBI Taxonomy" id="1541174"/>
    <lineage>
        <taxon>Bacteria</taxon>
        <taxon>Bacillati</taxon>
        <taxon>Actinomycetota</taxon>
        <taxon>Actinomycetes</taxon>
        <taxon>Micrococcales</taxon>
        <taxon>Dermabacteraceae</taxon>
        <taxon>Brachybacterium</taxon>
    </lineage>
</organism>
<name>A0ABV6R8I6_9MICO</name>
<proteinExistence type="inferred from homology"/>
<reference evidence="5 6" key="1">
    <citation type="submission" date="2024-09" db="EMBL/GenBank/DDBJ databases">
        <authorList>
            <person name="Sun Q."/>
            <person name="Mori K."/>
        </authorList>
    </citation>
    <scope>NUCLEOTIDE SEQUENCE [LARGE SCALE GENOMIC DNA]</scope>
    <source>
        <strain evidence="5 6">CICC 10874</strain>
    </source>
</reference>
<keyword evidence="3" id="KW-0813">Transport</keyword>
<dbReference type="Proteomes" id="UP001589793">
    <property type="component" value="Unassembled WGS sequence"/>
</dbReference>
<evidence type="ECO:0000313" key="5">
    <source>
        <dbReference type="EMBL" id="MFC0673285.1"/>
    </source>
</evidence>
<evidence type="ECO:0000313" key="6">
    <source>
        <dbReference type="Proteomes" id="UP001589793"/>
    </source>
</evidence>
<dbReference type="PANTHER" id="PTHR43649:SF31">
    <property type="entry name" value="SN-GLYCEROL-3-PHOSPHATE-BINDING PERIPLASMIC PROTEIN UGPB"/>
    <property type="match status" value="1"/>
</dbReference>
<dbReference type="EMBL" id="JBHLSV010000004">
    <property type="protein sequence ID" value="MFC0673285.1"/>
    <property type="molecule type" value="Genomic_DNA"/>
</dbReference>
<evidence type="ECO:0000256" key="3">
    <source>
        <dbReference type="ARBA" id="ARBA00022448"/>
    </source>
</evidence>
<gene>
    <name evidence="5" type="ORF">ACFFF6_04860</name>
</gene>
<protein>
    <submittedName>
        <fullName evidence="5">Extracellular solute-binding protein</fullName>
    </submittedName>
</protein>
<dbReference type="InterPro" id="IPR050490">
    <property type="entry name" value="Bact_solute-bd_prot1"/>
</dbReference>
<dbReference type="PROSITE" id="PS51318">
    <property type="entry name" value="TAT"/>
    <property type="match status" value="1"/>
</dbReference>
<dbReference type="SUPFAM" id="SSF53850">
    <property type="entry name" value="Periplasmic binding protein-like II"/>
    <property type="match status" value="1"/>
</dbReference>
<comment type="subcellular location">
    <subcellularLocation>
        <location evidence="1">Cell envelope</location>
    </subcellularLocation>
</comment>
<comment type="similarity">
    <text evidence="2">Belongs to the bacterial solute-binding protein 1 family.</text>
</comment>
<keyword evidence="4" id="KW-0732">Signal</keyword>
<evidence type="ECO:0000256" key="2">
    <source>
        <dbReference type="ARBA" id="ARBA00008520"/>
    </source>
</evidence>
<evidence type="ECO:0000256" key="4">
    <source>
        <dbReference type="ARBA" id="ARBA00022729"/>
    </source>
</evidence>